<evidence type="ECO:0000256" key="2">
    <source>
        <dbReference type="ARBA" id="ARBA00022692"/>
    </source>
</evidence>
<gene>
    <name evidence="8" type="ORF">BU23DRAFT_313263</name>
</gene>
<dbReference type="GO" id="GO:0006508">
    <property type="term" value="P:proteolysis"/>
    <property type="evidence" value="ECO:0007669"/>
    <property type="project" value="UniProtKB-KW"/>
</dbReference>
<dbReference type="CDD" id="cd12087">
    <property type="entry name" value="TM_EGFR-like"/>
    <property type="match status" value="1"/>
</dbReference>
<evidence type="ECO:0000256" key="4">
    <source>
        <dbReference type="ARBA" id="ARBA00023136"/>
    </source>
</evidence>
<feature type="compositionally biased region" description="Low complexity" evidence="5">
    <location>
        <begin position="695"/>
        <end position="708"/>
    </location>
</feature>
<name>A0A6A5UP68_9PLEO</name>
<dbReference type="Proteomes" id="UP000800036">
    <property type="component" value="Unassembled WGS sequence"/>
</dbReference>
<dbReference type="GO" id="GO:0016020">
    <property type="term" value="C:membrane"/>
    <property type="evidence" value="ECO:0007669"/>
    <property type="project" value="UniProtKB-SubCell"/>
</dbReference>
<dbReference type="InterPro" id="IPR033121">
    <property type="entry name" value="PEPTIDASE_A1"/>
</dbReference>
<proteinExistence type="predicted"/>
<protein>
    <submittedName>
        <fullName evidence="8">Acid protease</fullName>
    </submittedName>
</protein>
<evidence type="ECO:0000313" key="8">
    <source>
        <dbReference type="EMBL" id="KAF1966721.1"/>
    </source>
</evidence>
<keyword evidence="9" id="KW-1185">Reference proteome</keyword>
<dbReference type="OrthoDB" id="4074350at2759"/>
<evidence type="ECO:0000256" key="1">
    <source>
        <dbReference type="ARBA" id="ARBA00004167"/>
    </source>
</evidence>
<comment type="subcellular location">
    <subcellularLocation>
        <location evidence="1">Membrane</location>
        <topology evidence="1">Single-pass membrane protein</topology>
    </subcellularLocation>
</comment>
<dbReference type="Pfam" id="PF00026">
    <property type="entry name" value="Asp"/>
    <property type="match status" value="1"/>
</dbReference>
<keyword evidence="2 6" id="KW-0812">Transmembrane</keyword>
<feature type="domain" description="Peptidase A1" evidence="7">
    <location>
        <begin position="9"/>
        <end position="404"/>
    </location>
</feature>
<evidence type="ECO:0000256" key="6">
    <source>
        <dbReference type="SAM" id="Phobius"/>
    </source>
</evidence>
<dbReference type="InterPro" id="IPR051694">
    <property type="entry name" value="Immunoregulatory_rcpt-like"/>
</dbReference>
<dbReference type="PANTHER" id="PTHR15549">
    <property type="entry name" value="PAIRED IMMUNOGLOBULIN-LIKE TYPE 2 RECEPTOR"/>
    <property type="match status" value="1"/>
</dbReference>
<dbReference type="EMBL" id="ML976742">
    <property type="protein sequence ID" value="KAF1966721.1"/>
    <property type="molecule type" value="Genomic_DNA"/>
</dbReference>
<evidence type="ECO:0000259" key="7">
    <source>
        <dbReference type="PROSITE" id="PS51767"/>
    </source>
</evidence>
<dbReference type="AlphaFoldDB" id="A0A6A5UP68"/>
<keyword evidence="8" id="KW-0645">Protease</keyword>
<evidence type="ECO:0000256" key="5">
    <source>
        <dbReference type="SAM" id="MobiDB-lite"/>
    </source>
</evidence>
<organism evidence="8 9">
    <name type="scientific">Bimuria novae-zelandiae CBS 107.79</name>
    <dbReference type="NCBI Taxonomy" id="1447943"/>
    <lineage>
        <taxon>Eukaryota</taxon>
        <taxon>Fungi</taxon>
        <taxon>Dikarya</taxon>
        <taxon>Ascomycota</taxon>
        <taxon>Pezizomycotina</taxon>
        <taxon>Dothideomycetes</taxon>
        <taxon>Pleosporomycetidae</taxon>
        <taxon>Pleosporales</taxon>
        <taxon>Massarineae</taxon>
        <taxon>Didymosphaeriaceae</taxon>
        <taxon>Bimuria</taxon>
    </lineage>
</organism>
<keyword evidence="3 6" id="KW-1133">Transmembrane helix</keyword>
<feature type="compositionally biased region" description="Polar residues" evidence="5">
    <location>
        <begin position="554"/>
        <end position="564"/>
    </location>
</feature>
<evidence type="ECO:0000256" key="3">
    <source>
        <dbReference type="ARBA" id="ARBA00022989"/>
    </source>
</evidence>
<reference evidence="8" key="1">
    <citation type="journal article" date="2020" name="Stud. Mycol.">
        <title>101 Dothideomycetes genomes: a test case for predicting lifestyles and emergence of pathogens.</title>
        <authorList>
            <person name="Haridas S."/>
            <person name="Albert R."/>
            <person name="Binder M."/>
            <person name="Bloem J."/>
            <person name="Labutti K."/>
            <person name="Salamov A."/>
            <person name="Andreopoulos B."/>
            <person name="Baker S."/>
            <person name="Barry K."/>
            <person name="Bills G."/>
            <person name="Bluhm B."/>
            <person name="Cannon C."/>
            <person name="Castanera R."/>
            <person name="Culley D."/>
            <person name="Daum C."/>
            <person name="Ezra D."/>
            <person name="Gonzalez J."/>
            <person name="Henrissat B."/>
            <person name="Kuo A."/>
            <person name="Liang C."/>
            <person name="Lipzen A."/>
            <person name="Lutzoni F."/>
            <person name="Magnuson J."/>
            <person name="Mondo S."/>
            <person name="Nolan M."/>
            <person name="Ohm R."/>
            <person name="Pangilinan J."/>
            <person name="Park H.-J."/>
            <person name="Ramirez L."/>
            <person name="Alfaro M."/>
            <person name="Sun H."/>
            <person name="Tritt A."/>
            <person name="Yoshinaga Y."/>
            <person name="Zwiers L.-H."/>
            <person name="Turgeon B."/>
            <person name="Goodwin S."/>
            <person name="Spatafora J."/>
            <person name="Crous P."/>
            <person name="Grigoriev I."/>
        </authorList>
    </citation>
    <scope>NUCLEOTIDE SEQUENCE</scope>
    <source>
        <strain evidence="8">CBS 107.79</strain>
    </source>
</reference>
<feature type="region of interest" description="Disordered" evidence="5">
    <location>
        <begin position="493"/>
        <end position="732"/>
    </location>
</feature>
<dbReference type="PROSITE" id="PS51767">
    <property type="entry name" value="PEPTIDASE_A1"/>
    <property type="match status" value="1"/>
</dbReference>
<feature type="transmembrane region" description="Helical" evidence="6">
    <location>
        <begin position="445"/>
        <end position="468"/>
    </location>
</feature>
<dbReference type="PANTHER" id="PTHR15549:SF26">
    <property type="entry name" value="AXIAL BUDDING PATTERN PROTEIN 2-RELATED"/>
    <property type="match status" value="1"/>
</dbReference>
<sequence>MSLWKRADVNTTSSVGEPRIVQTTGTFDGNDGDWSTFYINVGDKDNNGGGQNFKILPSTWFGVTLAPFTAEWCEDDECAQDRGVGTVNGEQYRGLATTNSSTWREAGTYDLDLPPWWFNSTDKPRGYYGLDYLGIGPASPKSYVVPKMYVAATTSTDFYLGQFGLGYGTMNLGGAKGNDVDSIIHTFKKTSTIPSSSYGYTAGAKYRNRGTGVLGSLVLGGYDDTRINSDNRVSIDMPSQQNNSLVVGVQSVSYKPDVNVEGNVFSFTQDNVKGFWATIDSTFPYLWLPEEVCDNFAEKFNLKWNNETNFYSLNATGAQNNDQQNAVVTFRIGSDPFGGGDEYTTINLPWSAFDLTFTDPEDRSQSQKYFPIRKSPNGMFVLGRTLLQEAYLLVDYERANFTVASTPSLDNTPDPKLVPIYDKSYVPPSPTPIPTSTDKGLSGGAIAGIVVGILLVALGAAFGIFMWWKKRRERKNAPPDYKETTEIDTAVAGNEVKHRRVSELESQTSGSPKPDPGGFYAGDRERKDLSPFPAISEMDSPPAELYSPPAVASTPHSEVNSTDYFTAGSKLSRGGAPRESSANNSPGTSPPFTPIAELPGDDGGYQVGGQHFDPVISPKGSPTLKSGSVHRRDPSATPSQNIDEVMKGHSAEPSPARPAKDESAMEGTTSQDKKPETEQEEEALERRPSHTRGLSDTTVQSDTTVVSQPTPEELERWALAEDEQQPRRPLSE</sequence>
<dbReference type="InterPro" id="IPR021109">
    <property type="entry name" value="Peptidase_aspartic_dom_sf"/>
</dbReference>
<dbReference type="SUPFAM" id="SSF50630">
    <property type="entry name" value="Acid proteases"/>
    <property type="match status" value="1"/>
</dbReference>
<keyword evidence="4 6" id="KW-0472">Membrane</keyword>
<dbReference type="GO" id="GO:0008233">
    <property type="term" value="F:peptidase activity"/>
    <property type="evidence" value="ECO:0007669"/>
    <property type="project" value="UniProtKB-KW"/>
</dbReference>
<dbReference type="Gene3D" id="2.40.70.10">
    <property type="entry name" value="Acid Proteases"/>
    <property type="match status" value="2"/>
</dbReference>
<feature type="compositionally biased region" description="Basic and acidic residues" evidence="5">
    <location>
        <begin position="713"/>
        <end position="732"/>
    </location>
</feature>
<keyword evidence="8" id="KW-0378">Hydrolase</keyword>
<evidence type="ECO:0000313" key="9">
    <source>
        <dbReference type="Proteomes" id="UP000800036"/>
    </source>
</evidence>
<accession>A0A6A5UP68</accession>
<dbReference type="GO" id="GO:0071944">
    <property type="term" value="C:cell periphery"/>
    <property type="evidence" value="ECO:0007669"/>
    <property type="project" value="UniProtKB-ARBA"/>
</dbReference>